<accession>A0A5B6VVX2</accession>
<dbReference type="AlphaFoldDB" id="A0A5B6VVX2"/>
<keyword evidence="2" id="KW-0378">Hydrolase</keyword>
<feature type="compositionally biased region" description="Basic residues" evidence="1">
    <location>
        <begin position="11"/>
        <end position="22"/>
    </location>
</feature>
<gene>
    <name evidence="2" type="ORF">EPI10_023538</name>
</gene>
<dbReference type="GO" id="GO:0008237">
    <property type="term" value="F:metallopeptidase activity"/>
    <property type="evidence" value="ECO:0007669"/>
    <property type="project" value="UniProtKB-KW"/>
</dbReference>
<dbReference type="GO" id="GO:0006508">
    <property type="term" value="P:proteolysis"/>
    <property type="evidence" value="ECO:0007669"/>
    <property type="project" value="UniProtKB-KW"/>
</dbReference>
<organism evidence="2 3">
    <name type="scientific">Gossypium australe</name>
    <dbReference type="NCBI Taxonomy" id="47621"/>
    <lineage>
        <taxon>Eukaryota</taxon>
        <taxon>Viridiplantae</taxon>
        <taxon>Streptophyta</taxon>
        <taxon>Embryophyta</taxon>
        <taxon>Tracheophyta</taxon>
        <taxon>Spermatophyta</taxon>
        <taxon>Magnoliopsida</taxon>
        <taxon>eudicotyledons</taxon>
        <taxon>Gunneridae</taxon>
        <taxon>Pentapetalae</taxon>
        <taxon>rosids</taxon>
        <taxon>malvids</taxon>
        <taxon>Malvales</taxon>
        <taxon>Malvaceae</taxon>
        <taxon>Malvoideae</taxon>
        <taxon>Gossypium</taxon>
    </lineage>
</organism>
<protein>
    <submittedName>
        <fullName evidence="2">ATP-dependent zinc metalloprotease FtsH</fullName>
    </submittedName>
</protein>
<keyword evidence="3" id="KW-1185">Reference proteome</keyword>
<keyword evidence="2" id="KW-0482">Metalloprotease</keyword>
<evidence type="ECO:0000256" key="1">
    <source>
        <dbReference type="SAM" id="MobiDB-lite"/>
    </source>
</evidence>
<feature type="region of interest" description="Disordered" evidence="1">
    <location>
        <begin position="1"/>
        <end position="39"/>
    </location>
</feature>
<name>A0A5B6VVX2_9ROSI</name>
<dbReference type="EMBL" id="SMMG02000005">
    <property type="protein sequence ID" value="KAA3473134.1"/>
    <property type="molecule type" value="Genomic_DNA"/>
</dbReference>
<evidence type="ECO:0000313" key="2">
    <source>
        <dbReference type="EMBL" id="KAA3473134.1"/>
    </source>
</evidence>
<dbReference type="OrthoDB" id="1936908at2759"/>
<reference evidence="3" key="1">
    <citation type="journal article" date="2019" name="Plant Biotechnol. J.">
        <title>Genome sequencing of the Australian wild diploid species Gossypium australe highlights disease resistance and delayed gland morphogenesis.</title>
        <authorList>
            <person name="Cai Y."/>
            <person name="Cai X."/>
            <person name="Wang Q."/>
            <person name="Wang P."/>
            <person name="Zhang Y."/>
            <person name="Cai C."/>
            <person name="Xu Y."/>
            <person name="Wang K."/>
            <person name="Zhou Z."/>
            <person name="Wang C."/>
            <person name="Geng S."/>
            <person name="Li B."/>
            <person name="Dong Q."/>
            <person name="Hou Y."/>
            <person name="Wang H."/>
            <person name="Ai P."/>
            <person name="Liu Z."/>
            <person name="Yi F."/>
            <person name="Sun M."/>
            <person name="An G."/>
            <person name="Cheng J."/>
            <person name="Zhang Y."/>
            <person name="Shi Q."/>
            <person name="Xie Y."/>
            <person name="Shi X."/>
            <person name="Chang Y."/>
            <person name="Huang F."/>
            <person name="Chen Y."/>
            <person name="Hong S."/>
            <person name="Mi L."/>
            <person name="Sun Q."/>
            <person name="Zhang L."/>
            <person name="Zhou B."/>
            <person name="Peng R."/>
            <person name="Zhang X."/>
            <person name="Liu F."/>
        </authorList>
    </citation>
    <scope>NUCLEOTIDE SEQUENCE [LARGE SCALE GENOMIC DNA]</scope>
    <source>
        <strain evidence="3">cv. PA1801</strain>
    </source>
</reference>
<dbReference type="Proteomes" id="UP000325315">
    <property type="component" value="Unassembled WGS sequence"/>
</dbReference>
<sequence>MSTRGTCGRGTRGRGKGRRGARVRSSSSETSEIPASPVAETVSYDRTAGDDALSQGMLRILKRVAGTNTGTRGRGDEIFRGVAGVAPNVIEYWIEATKRIIDDLYYTPEQTLKGVVSLLRYEAYQWWLIGKYVGANYVDTRRRECLNLTQRDISVAECEPEFLR</sequence>
<keyword evidence="2" id="KW-0645">Protease</keyword>
<comment type="caution">
    <text evidence="2">The sequence shown here is derived from an EMBL/GenBank/DDBJ whole genome shotgun (WGS) entry which is preliminary data.</text>
</comment>
<feature type="compositionally biased region" description="Low complexity" evidence="1">
    <location>
        <begin position="23"/>
        <end position="32"/>
    </location>
</feature>
<proteinExistence type="predicted"/>
<evidence type="ECO:0000313" key="3">
    <source>
        <dbReference type="Proteomes" id="UP000325315"/>
    </source>
</evidence>